<reference evidence="2" key="1">
    <citation type="submission" date="2018-12" db="EMBL/GenBank/DDBJ databases">
        <authorList>
            <person name="Will S."/>
            <person name="Neumann-Schaal M."/>
            <person name="Henke P."/>
        </authorList>
    </citation>
    <scope>NUCLEOTIDE SEQUENCE</scope>
    <source>
        <strain evidence="2">PCC 7102</strain>
    </source>
</reference>
<dbReference type="Gene3D" id="2.160.20.10">
    <property type="entry name" value="Single-stranded right-handed beta-helix, Pectin lyase-like"/>
    <property type="match status" value="1"/>
</dbReference>
<dbReference type="Proteomes" id="UP000271624">
    <property type="component" value="Unassembled WGS sequence"/>
</dbReference>
<dbReference type="InterPro" id="IPR012334">
    <property type="entry name" value="Pectin_lyas_fold"/>
</dbReference>
<dbReference type="AlphaFoldDB" id="A0A433VHS0"/>
<accession>A0A433VHS0</accession>
<proteinExistence type="predicted"/>
<evidence type="ECO:0000313" key="2">
    <source>
        <dbReference type="EMBL" id="RUT05629.1"/>
    </source>
</evidence>
<protein>
    <recommendedName>
        <fullName evidence="1">Filamentous haemagglutinin FhaB/tRNA nuclease CdiA-like TPS domain-containing protein</fullName>
    </recommendedName>
</protein>
<dbReference type="InterPro" id="IPR008638">
    <property type="entry name" value="FhaB/CdiA-like_TPS"/>
</dbReference>
<reference evidence="2" key="2">
    <citation type="journal article" date="2019" name="Genome Biol. Evol.">
        <title>Day and night: Metabolic profiles and evolutionary relationships of six axenic non-marine cyanobacteria.</title>
        <authorList>
            <person name="Will S.E."/>
            <person name="Henke P."/>
            <person name="Boedeker C."/>
            <person name="Huang S."/>
            <person name="Brinkmann H."/>
            <person name="Rohde M."/>
            <person name="Jarek M."/>
            <person name="Friedl T."/>
            <person name="Seufert S."/>
            <person name="Schumacher M."/>
            <person name="Overmann J."/>
            <person name="Neumann-Schaal M."/>
            <person name="Petersen J."/>
        </authorList>
    </citation>
    <scope>NUCLEOTIDE SEQUENCE [LARGE SCALE GENOMIC DNA]</scope>
    <source>
        <strain evidence="2">PCC 7102</strain>
    </source>
</reference>
<feature type="domain" description="Filamentous haemagglutinin FhaB/tRNA nuclease CdiA-like TPS" evidence="1">
    <location>
        <begin position="41"/>
        <end position="154"/>
    </location>
</feature>
<sequence>MIVSQACIIMNNIFSSGLRFLGIICCGVIALRENFAVAQVIPDTTLPNNSRVESINNSKIINGGTQVESNLFHSFEEFSIPIKNRVYFNNQLDIQNIISRVTGSKISNIDGLIKANGAANLFFINPNGIVFGNNAELNIGGSFIASTASSLNFADGSKFSATDTKFQQVLKVSVPEGLQFGTIANPIYLTSQASPDSKTNSLGYAVGLQVEPGKTLALVGGDIILSGGNLTAPGGRIELLSVGSDSNVSLHFSRKGWYAGHEGIQNFQDIQISERTKIPSFLDASGSGGGSIQLTGRNILINGDSSIFTTTLGSDEGGNLSVTATELVELISNGGKSLQVGTESMGNAPSLTITTKKLVIKDGAQVETYSNGLGSGGRLTINADYSVELWRGYSFKYISIDRDLFIPSAILSSAYTTGNAGEVIINTFLLSIHDGARVSTSSPGLYLATSNQYIPASGQGGNLTVNARDSIELAGGFYGKNNSTVSGLFTSTQGTGNAGNLELNTQRLIVRDRASVNVSSEVTNNSIYSSTDVNNIGSSGALKVQASSIILDNQGKLISESVSGRGGNINLQIHDLLLMRRGSQIPASAGKLETPGDGGNITIDVPTGFIVAPPQENNDITANAFSGSGGKVQINAISLFGTAPRSREDLVRKLKINNGTNPSVLDPDSLPTSDITAISQENPTLNGIVNINTLDDSINRTPINLSTKLVEQKLSQSCRTDVLINQSQFVITGRGGLPINPLEPIRSSTILEPDWVSVERGDSESRQDFLHYAPGKINIDSSRDPMKIVEAIGWVRSSKGDLYLVANTPFTKTNTPRFQSVSCRRD</sequence>
<dbReference type="NCBIfam" id="TIGR01901">
    <property type="entry name" value="adhes_NPXG"/>
    <property type="match status" value="1"/>
</dbReference>
<name>A0A433VHS0_9CYAN</name>
<evidence type="ECO:0000313" key="3">
    <source>
        <dbReference type="Proteomes" id="UP000271624"/>
    </source>
</evidence>
<dbReference type="SUPFAM" id="SSF51126">
    <property type="entry name" value="Pectin lyase-like"/>
    <property type="match status" value="2"/>
</dbReference>
<organism evidence="2 3">
    <name type="scientific">Dulcicalothrix desertica PCC 7102</name>
    <dbReference type="NCBI Taxonomy" id="232991"/>
    <lineage>
        <taxon>Bacteria</taxon>
        <taxon>Bacillati</taxon>
        <taxon>Cyanobacteriota</taxon>
        <taxon>Cyanophyceae</taxon>
        <taxon>Nostocales</taxon>
        <taxon>Calotrichaceae</taxon>
        <taxon>Dulcicalothrix</taxon>
    </lineage>
</organism>
<dbReference type="InterPro" id="IPR011050">
    <property type="entry name" value="Pectin_lyase_fold/virulence"/>
</dbReference>
<gene>
    <name evidence="2" type="ORF">DSM106972_036360</name>
</gene>
<evidence type="ECO:0000259" key="1">
    <source>
        <dbReference type="SMART" id="SM00912"/>
    </source>
</evidence>
<dbReference type="Pfam" id="PF05860">
    <property type="entry name" value="TPS"/>
    <property type="match status" value="1"/>
</dbReference>
<keyword evidence="3" id="KW-1185">Reference proteome</keyword>
<dbReference type="SMART" id="SM00912">
    <property type="entry name" value="Haemagg_act"/>
    <property type="match status" value="1"/>
</dbReference>
<comment type="caution">
    <text evidence="2">The sequence shown here is derived from an EMBL/GenBank/DDBJ whole genome shotgun (WGS) entry which is preliminary data.</text>
</comment>
<dbReference type="EMBL" id="RSCL01000008">
    <property type="protein sequence ID" value="RUT05629.1"/>
    <property type="molecule type" value="Genomic_DNA"/>
</dbReference>